<dbReference type="GO" id="GO:0005576">
    <property type="term" value="C:extracellular region"/>
    <property type="evidence" value="ECO:0007669"/>
    <property type="project" value="UniProtKB-SubCell"/>
</dbReference>
<dbReference type="OrthoDB" id="409122at2759"/>
<dbReference type="SUPFAM" id="SSF52743">
    <property type="entry name" value="Subtilisin-like"/>
    <property type="match status" value="1"/>
</dbReference>
<keyword evidence="15" id="KW-1185">Reference proteome</keyword>
<keyword evidence="10" id="KW-0865">Zymogen</keyword>
<feature type="binding site" evidence="11">
    <location>
        <position position="630"/>
    </location>
    <ligand>
        <name>Ca(2+)</name>
        <dbReference type="ChEBI" id="CHEBI:29108"/>
    </ligand>
</feature>
<evidence type="ECO:0000256" key="7">
    <source>
        <dbReference type="ARBA" id="ARBA00022801"/>
    </source>
</evidence>
<feature type="active site" description="Charge relay system" evidence="11">
    <location>
        <position position="295"/>
    </location>
</feature>
<keyword evidence="8 11" id="KW-0720">Serine protease</keyword>
<dbReference type="MEROPS" id="S53.007"/>
<keyword evidence="12" id="KW-0732">Signal</keyword>
<feature type="active site" description="Charge relay system" evidence="11">
    <location>
        <position position="568"/>
    </location>
</feature>
<keyword evidence="9 11" id="KW-0106">Calcium</keyword>
<dbReference type="CDD" id="cd04056">
    <property type="entry name" value="Peptidases_S53"/>
    <property type="match status" value="1"/>
</dbReference>
<dbReference type="Proteomes" id="UP000054321">
    <property type="component" value="Unassembled WGS sequence"/>
</dbReference>
<evidence type="ECO:0000313" key="15">
    <source>
        <dbReference type="Proteomes" id="UP000054321"/>
    </source>
</evidence>
<dbReference type="SMART" id="SM00944">
    <property type="entry name" value="Pro-kuma_activ"/>
    <property type="match status" value="1"/>
</dbReference>
<dbReference type="AlphaFoldDB" id="A0A0C3H910"/>
<evidence type="ECO:0000256" key="4">
    <source>
        <dbReference type="ARBA" id="ARBA00012462"/>
    </source>
</evidence>
<dbReference type="CDD" id="cd11377">
    <property type="entry name" value="Pro-peptidase_S53"/>
    <property type="match status" value="1"/>
</dbReference>
<dbReference type="Pfam" id="PF09286">
    <property type="entry name" value="Pro-kuma_activ"/>
    <property type="match status" value="1"/>
</dbReference>
<dbReference type="Gene3D" id="3.40.50.200">
    <property type="entry name" value="Peptidase S8/S53 domain"/>
    <property type="match status" value="1"/>
</dbReference>
<evidence type="ECO:0000256" key="2">
    <source>
        <dbReference type="ARBA" id="ARBA00002451"/>
    </source>
</evidence>
<dbReference type="GO" id="GO:0006508">
    <property type="term" value="P:proteolysis"/>
    <property type="evidence" value="ECO:0007669"/>
    <property type="project" value="UniProtKB-KW"/>
</dbReference>
<dbReference type="InterPro" id="IPR030400">
    <property type="entry name" value="Sedolisin_dom"/>
</dbReference>
<evidence type="ECO:0000256" key="10">
    <source>
        <dbReference type="ARBA" id="ARBA00023145"/>
    </source>
</evidence>
<keyword evidence="7 11" id="KW-0378">Hydrolase</keyword>
<evidence type="ECO:0000256" key="6">
    <source>
        <dbReference type="ARBA" id="ARBA00022723"/>
    </source>
</evidence>
<comment type="catalytic activity">
    <reaction evidence="1">
        <text>Release of an N-terminal tripeptide from a polypeptide.</text>
        <dbReference type="EC" id="3.4.14.10"/>
    </reaction>
</comment>
<name>A0A0C3H910_OIDMZ</name>
<evidence type="ECO:0000256" key="5">
    <source>
        <dbReference type="ARBA" id="ARBA00022670"/>
    </source>
</evidence>
<dbReference type="GO" id="GO:0004252">
    <property type="term" value="F:serine-type endopeptidase activity"/>
    <property type="evidence" value="ECO:0007669"/>
    <property type="project" value="UniProtKB-UniRule"/>
</dbReference>
<organism evidence="14 15">
    <name type="scientific">Oidiodendron maius (strain Zn)</name>
    <dbReference type="NCBI Taxonomy" id="913774"/>
    <lineage>
        <taxon>Eukaryota</taxon>
        <taxon>Fungi</taxon>
        <taxon>Dikarya</taxon>
        <taxon>Ascomycota</taxon>
        <taxon>Pezizomycotina</taxon>
        <taxon>Leotiomycetes</taxon>
        <taxon>Leotiomycetes incertae sedis</taxon>
        <taxon>Myxotrichaceae</taxon>
        <taxon>Oidiodendron</taxon>
    </lineage>
</organism>
<feature type="binding site" evidence="11">
    <location>
        <position position="628"/>
    </location>
    <ligand>
        <name>Ca(2+)</name>
        <dbReference type="ChEBI" id="CHEBI:29108"/>
    </ligand>
</feature>
<dbReference type="EMBL" id="KN832878">
    <property type="protein sequence ID" value="KIM99749.1"/>
    <property type="molecule type" value="Genomic_DNA"/>
</dbReference>
<dbReference type="PROSITE" id="PS51695">
    <property type="entry name" value="SEDOLISIN"/>
    <property type="match status" value="1"/>
</dbReference>
<accession>A0A0C3H910</accession>
<evidence type="ECO:0000256" key="9">
    <source>
        <dbReference type="ARBA" id="ARBA00022837"/>
    </source>
</evidence>
<evidence type="ECO:0000256" key="3">
    <source>
        <dbReference type="ARBA" id="ARBA00004239"/>
    </source>
</evidence>
<evidence type="ECO:0000313" key="14">
    <source>
        <dbReference type="EMBL" id="KIM99749.1"/>
    </source>
</evidence>
<dbReference type="PANTHER" id="PTHR14218:SF19">
    <property type="entry name" value="SERINE PROTEASE AORO, PUTATIVE (AFU_ORTHOLOGUE AFUA_6G10250)-RELATED"/>
    <property type="match status" value="1"/>
</dbReference>
<dbReference type="GO" id="GO:0008240">
    <property type="term" value="F:tripeptidyl-peptidase activity"/>
    <property type="evidence" value="ECO:0007669"/>
    <property type="project" value="UniProtKB-EC"/>
</dbReference>
<keyword evidence="5 11" id="KW-0645">Protease</keyword>
<dbReference type="PANTHER" id="PTHR14218">
    <property type="entry name" value="PROTEASE S8 TRIPEPTIDYL PEPTIDASE I CLN2"/>
    <property type="match status" value="1"/>
</dbReference>
<dbReference type="STRING" id="913774.A0A0C3H910"/>
<dbReference type="EC" id="3.4.14.10" evidence="4"/>
<evidence type="ECO:0000256" key="11">
    <source>
        <dbReference type="PROSITE-ProRule" id="PRU01032"/>
    </source>
</evidence>
<evidence type="ECO:0000256" key="12">
    <source>
        <dbReference type="SAM" id="SignalP"/>
    </source>
</evidence>
<proteinExistence type="predicted"/>
<feature type="domain" description="Peptidase S53" evidence="13">
    <location>
        <begin position="220"/>
        <end position="650"/>
    </location>
</feature>
<feature type="binding site" evidence="11">
    <location>
        <position position="609"/>
    </location>
    <ligand>
        <name>Ca(2+)</name>
        <dbReference type="ChEBI" id="CHEBI:29108"/>
    </ligand>
</feature>
<dbReference type="SUPFAM" id="SSF54897">
    <property type="entry name" value="Protease propeptides/inhibitors"/>
    <property type="match status" value="1"/>
</dbReference>
<dbReference type="Pfam" id="PF00082">
    <property type="entry name" value="Peptidase_S8"/>
    <property type="match status" value="1"/>
</dbReference>
<feature type="chain" id="PRO_5002178082" description="tripeptidyl-peptidase II" evidence="12">
    <location>
        <begin position="17"/>
        <end position="651"/>
    </location>
</feature>
<protein>
    <recommendedName>
        <fullName evidence="4">tripeptidyl-peptidase II</fullName>
        <ecNumber evidence="4">3.4.14.10</ecNumber>
    </recommendedName>
</protein>
<dbReference type="InterPro" id="IPR000209">
    <property type="entry name" value="Peptidase_S8/S53_dom"/>
</dbReference>
<reference evidence="14 15" key="1">
    <citation type="submission" date="2014-04" db="EMBL/GenBank/DDBJ databases">
        <authorList>
            <consortium name="DOE Joint Genome Institute"/>
            <person name="Kuo A."/>
            <person name="Martino E."/>
            <person name="Perotto S."/>
            <person name="Kohler A."/>
            <person name="Nagy L.G."/>
            <person name="Floudas D."/>
            <person name="Copeland A."/>
            <person name="Barry K.W."/>
            <person name="Cichocki N."/>
            <person name="Veneault-Fourrey C."/>
            <person name="LaButti K."/>
            <person name="Lindquist E.A."/>
            <person name="Lipzen A."/>
            <person name="Lundell T."/>
            <person name="Morin E."/>
            <person name="Murat C."/>
            <person name="Sun H."/>
            <person name="Tunlid A."/>
            <person name="Henrissat B."/>
            <person name="Grigoriev I.V."/>
            <person name="Hibbett D.S."/>
            <person name="Martin F."/>
            <person name="Nordberg H.P."/>
            <person name="Cantor M.N."/>
            <person name="Hua S.X."/>
        </authorList>
    </citation>
    <scope>NUCLEOTIDE SEQUENCE [LARGE SCALE GENOMIC DNA]</scope>
    <source>
        <strain evidence="14 15">Zn</strain>
    </source>
</reference>
<evidence type="ECO:0000256" key="1">
    <source>
        <dbReference type="ARBA" id="ARBA00001910"/>
    </source>
</evidence>
<gene>
    <name evidence="14" type="ORF">OIDMADRAFT_146352</name>
</gene>
<dbReference type="GO" id="GO:0046872">
    <property type="term" value="F:metal ion binding"/>
    <property type="evidence" value="ECO:0007669"/>
    <property type="project" value="UniProtKB-UniRule"/>
</dbReference>
<keyword evidence="6 11" id="KW-0479">Metal-binding</keyword>
<dbReference type="InterPro" id="IPR015366">
    <property type="entry name" value="S53_propep"/>
</dbReference>
<sequence length="651" mass="71364">MQFFAILAFLSSVAAAFQLHAVHERRDLTPPSWSKRSRLPVDLVLPMRIGLSQRNLNRGHDLLMSVSDPSSPNYSKHWTAKEVADMFAPARETVDAVRKWLADAGIADERIQKTADRSWVGFDATVKEAEELFRTEYWAWEFKGEDGLTTVACDEYQVPQHIQRHIDYIKPGIKLSVPFSQSRRFRRDVSGKLSGSRAAGFKSASESINSVEPLSSCDVVITPQCIAALYEIPPGGKSILGNNLGIYERGDFVSNTSLDLFFANFTHIPQGTRPTRVNIDGLSNYTDAESDSHGEADLDFQLAYPIVYPQNITQYQTDDIYYSGYGSNMYDGLFNTFLDALDGSYCNYSAFGETGDDPAWDPIYPNNHTIGDLPPEGDYMGPLQCGLYKPTNVISFSYGHAENTYPAAYEKRQCNEFMKLGLQGVSLIISSGDRGVSEDLGCLGPNATIFSPTYPGNCPYVTTVGATKVYPGKSVFDPESAVYDPDIDYASGGGFSNVYDRPKYQNDAIENYFRFHNPPYPYYEGNASMGVGGGLYNRIGRGIPDVAANGDNIATYVEGQFTLGAGTSASTPIFASIINRINGERLAIGKKPLGFLNPALYSNPSMLNDITNGTNPGCGTNGFSTAPGWDPVTGLGTPNYPKMLAYFMALP</sequence>
<feature type="binding site" evidence="11">
    <location>
        <position position="610"/>
    </location>
    <ligand>
        <name>Ca(2+)</name>
        <dbReference type="ChEBI" id="CHEBI:29108"/>
    </ligand>
</feature>
<feature type="signal peptide" evidence="12">
    <location>
        <begin position="1"/>
        <end position="16"/>
    </location>
</feature>
<feature type="active site" description="Charge relay system" evidence="11">
    <location>
        <position position="299"/>
    </location>
</feature>
<comment type="cofactor">
    <cofactor evidence="11">
        <name>Ca(2+)</name>
        <dbReference type="ChEBI" id="CHEBI:29108"/>
    </cofactor>
    <text evidence="11">Binds 1 Ca(2+) ion per subunit.</text>
</comment>
<dbReference type="InterPro" id="IPR050819">
    <property type="entry name" value="Tripeptidyl-peptidase_I"/>
</dbReference>
<dbReference type="InParanoid" id="A0A0C3H910"/>
<reference evidence="15" key="2">
    <citation type="submission" date="2015-01" db="EMBL/GenBank/DDBJ databases">
        <title>Evolutionary Origins and Diversification of the Mycorrhizal Mutualists.</title>
        <authorList>
            <consortium name="DOE Joint Genome Institute"/>
            <consortium name="Mycorrhizal Genomics Consortium"/>
            <person name="Kohler A."/>
            <person name="Kuo A."/>
            <person name="Nagy L.G."/>
            <person name="Floudas D."/>
            <person name="Copeland A."/>
            <person name="Barry K.W."/>
            <person name="Cichocki N."/>
            <person name="Veneault-Fourrey C."/>
            <person name="LaButti K."/>
            <person name="Lindquist E.A."/>
            <person name="Lipzen A."/>
            <person name="Lundell T."/>
            <person name="Morin E."/>
            <person name="Murat C."/>
            <person name="Riley R."/>
            <person name="Ohm R."/>
            <person name="Sun H."/>
            <person name="Tunlid A."/>
            <person name="Henrissat B."/>
            <person name="Grigoriev I.V."/>
            <person name="Hibbett D.S."/>
            <person name="Martin F."/>
        </authorList>
    </citation>
    <scope>NUCLEOTIDE SEQUENCE [LARGE SCALE GENOMIC DNA]</scope>
    <source>
        <strain evidence="15">Zn</strain>
    </source>
</reference>
<dbReference type="InterPro" id="IPR036852">
    <property type="entry name" value="Peptidase_S8/S53_dom_sf"/>
</dbReference>
<dbReference type="HOGENOM" id="CLU_013783_4_0_1"/>
<evidence type="ECO:0000256" key="8">
    <source>
        <dbReference type="ARBA" id="ARBA00022825"/>
    </source>
</evidence>
<comment type="function">
    <text evidence="2">Secreted tripeptidyl-peptidase which degrades proteins at acidic pHs and is involved in virulence.</text>
</comment>
<comment type="subcellular location">
    <subcellularLocation>
        <location evidence="3">Secreted</location>
        <location evidence="3">Extracellular space</location>
    </subcellularLocation>
</comment>
<evidence type="ECO:0000259" key="13">
    <source>
        <dbReference type="PROSITE" id="PS51695"/>
    </source>
</evidence>